<evidence type="ECO:0000256" key="2">
    <source>
        <dbReference type="ARBA" id="ARBA00022692"/>
    </source>
</evidence>
<keyword evidence="6" id="KW-0328">Glycosyltransferase</keyword>
<keyword evidence="3" id="KW-0256">Endoplasmic reticulum</keyword>
<evidence type="ECO:0000256" key="4">
    <source>
        <dbReference type="ARBA" id="ARBA00022989"/>
    </source>
</evidence>
<sequence>MKKICLISSSGGHYEQILMLKKLNEFYEVFVITEKTKYNSDEKNIYLIQQVNRKEKLFLFKMTINFFKLLKIYFQEKPDVIISTGALSVIPMFLIGKIMNKKLIFIESFAKTNTPTMTGKLLYRFTDLFIVQWDEMKKVYPNAIVLGSIY</sequence>
<keyword evidence="4" id="KW-1133">Transmembrane helix</keyword>
<dbReference type="Pfam" id="PF08660">
    <property type="entry name" value="Alg14"/>
    <property type="match status" value="1"/>
</dbReference>
<accession>A0A6N3FNE7</accession>
<dbReference type="SUPFAM" id="SSF53756">
    <property type="entry name" value="UDP-Glycosyltransferase/glycogen phosphorylase"/>
    <property type="match status" value="1"/>
</dbReference>
<dbReference type="EC" id="2.4.1.227" evidence="6"/>
<comment type="subcellular location">
    <subcellularLocation>
        <location evidence="1">Endoplasmic reticulum membrane</location>
        <topology evidence="1">Single-pass membrane protein</topology>
    </subcellularLocation>
</comment>
<reference evidence="6" key="1">
    <citation type="submission" date="2019-11" db="EMBL/GenBank/DDBJ databases">
        <authorList>
            <person name="Feng L."/>
        </authorList>
    </citation>
    <scope>NUCLEOTIDE SEQUENCE</scope>
    <source>
        <strain evidence="6">ECasseliflavusLFYP2</strain>
    </source>
</reference>
<dbReference type="GO" id="GO:0004577">
    <property type="term" value="F:N-acetylglucosaminyldiphosphodolichol N-acetylglucosaminyltransferase activity"/>
    <property type="evidence" value="ECO:0007669"/>
    <property type="project" value="TreeGrafter"/>
</dbReference>
<dbReference type="NCBIfam" id="NF041549">
    <property type="entry name" value="PssD"/>
    <property type="match status" value="1"/>
</dbReference>
<proteinExistence type="predicted"/>
<dbReference type="EMBL" id="CACRTX010000016">
    <property type="protein sequence ID" value="VYU53947.1"/>
    <property type="molecule type" value="Genomic_DNA"/>
</dbReference>
<evidence type="ECO:0000256" key="1">
    <source>
        <dbReference type="ARBA" id="ARBA00004389"/>
    </source>
</evidence>
<dbReference type="AlphaFoldDB" id="A0A6N3FNE7"/>
<keyword evidence="5" id="KW-0472">Membrane</keyword>
<dbReference type="PANTHER" id="PTHR12154:SF4">
    <property type="entry name" value="UDP-N-ACETYLGLUCOSAMINE TRANSFERASE SUBUNIT ALG14 HOMOLOG"/>
    <property type="match status" value="1"/>
</dbReference>
<organism evidence="6">
    <name type="scientific">Enterococcus casseliflavus</name>
    <name type="common">Enterococcus flavescens</name>
    <dbReference type="NCBI Taxonomy" id="37734"/>
    <lineage>
        <taxon>Bacteria</taxon>
        <taxon>Bacillati</taxon>
        <taxon>Bacillota</taxon>
        <taxon>Bacilli</taxon>
        <taxon>Lactobacillales</taxon>
        <taxon>Enterococcaceae</taxon>
        <taxon>Enterococcus</taxon>
    </lineage>
</organism>
<dbReference type="InterPro" id="IPR013969">
    <property type="entry name" value="Oligosacch_biosynth_Alg14"/>
</dbReference>
<keyword evidence="2" id="KW-0812">Transmembrane</keyword>
<evidence type="ECO:0000256" key="3">
    <source>
        <dbReference type="ARBA" id="ARBA00022824"/>
    </source>
</evidence>
<dbReference type="RefSeq" id="WP_375818713.1">
    <property type="nucleotide sequence ID" value="NZ_CACRTX010000016.1"/>
</dbReference>
<evidence type="ECO:0000256" key="5">
    <source>
        <dbReference type="ARBA" id="ARBA00023136"/>
    </source>
</evidence>
<keyword evidence="6" id="KW-0808">Transferase</keyword>
<gene>
    <name evidence="6" type="primary">murG_1</name>
    <name evidence="6" type="ORF">ECLFYP2_00489</name>
</gene>
<dbReference type="PANTHER" id="PTHR12154">
    <property type="entry name" value="GLYCOSYL TRANSFERASE-RELATED"/>
    <property type="match status" value="1"/>
</dbReference>
<evidence type="ECO:0000313" key="6">
    <source>
        <dbReference type="EMBL" id="VYU53947.1"/>
    </source>
</evidence>
<dbReference type="GO" id="GO:0006488">
    <property type="term" value="P:dolichol-linked oligosaccharide biosynthetic process"/>
    <property type="evidence" value="ECO:0007669"/>
    <property type="project" value="InterPro"/>
</dbReference>
<dbReference type="Gene3D" id="3.40.50.2000">
    <property type="entry name" value="Glycogen Phosphorylase B"/>
    <property type="match status" value="1"/>
</dbReference>
<protein>
    <submittedName>
        <fullName evidence="6">UDP-N-acetylglucosamine--N-acetylmuramyl-(Pentapeptide) pyrophosphoryl-undecaprenol N-acetylglucosamine transferase</fullName>
        <ecNumber evidence="6">2.4.1.227</ecNumber>
    </submittedName>
</protein>
<name>A0A6N3FNE7_ENTCA</name>